<dbReference type="Pfam" id="PF00005">
    <property type="entry name" value="ABC_tran"/>
    <property type="match status" value="1"/>
</dbReference>
<gene>
    <name evidence="10" type="ORF">QUF54_05485</name>
</gene>
<evidence type="ECO:0000259" key="9">
    <source>
        <dbReference type="PROSITE" id="PS50929"/>
    </source>
</evidence>
<proteinExistence type="predicted"/>
<dbReference type="Gene3D" id="3.40.50.300">
    <property type="entry name" value="P-loop containing nucleotide triphosphate hydrolases"/>
    <property type="match status" value="1"/>
</dbReference>
<feature type="domain" description="ABC transporter" evidence="8">
    <location>
        <begin position="458"/>
        <end position="656"/>
    </location>
</feature>
<accession>A0ABT7VT98</accession>
<keyword evidence="11" id="KW-1185">Reference proteome</keyword>
<dbReference type="Gene3D" id="1.20.1560.10">
    <property type="entry name" value="ABC transporter type 1, transmembrane domain"/>
    <property type="match status" value="1"/>
</dbReference>
<name>A0ABT7VT98_9GAMM</name>
<dbReference type="PROSITE" id="PS50929">
    <property type="entry name" value="ABC_TM1F"/>
    <property type="match status" value="1"/>
</dbReference>
<feature type="transmembrane region" description="Helical" evidence="7">
    <location>
        <begin position="249"/>
        <end position="271"/>
    </location>
</feature>
<feature type="transmembrane region" description="Helical" evidence="7">
    <location>
        <begin position="358"/>
        <end position="381"/>
    </location>
</feature>
<sequence length="657" mass="73020">VATTEQLGIEAEAVEIAYGELEQRIQQIGPALIRLPSETTPLFMAVIKGGKKSIKVITPNGKVQHLAPTELRDVLASDLEAPIAPTITTLLAEANVPEERQAATKTAILREQLGQEPIGGCWLLRLSPGDDFLKQIRYARLPRQLLIILGASFIGQLLMLLGWWLLGRGALEGHFEWAWLSAWALLVFTAIPIQLLSFWIENQLSLGLGSLFKQRLLYGILQLEPKEIRHQGSGQFLGRVMEAAALESLALGGGLTALVAVLELFIAITVLTIGAGGIFHALLLIGWLVFTGLLCWYYYLHSNQWVTIYREMTNDLVERMVGHRTRLAQEAPEHWHEEEDQFLERYLHYSKRVDRFNIIIKAIVGRGWLIVGLLGVFYTFIMAPAASTALAISLGGILLASQALSHFVTGISSFTSVMITWKQVAPLFHAAARGQKRPASQFLLPSRIKKKPAQVPVLSARDLSFRYHANGEPVLQACKLEIQKGDRLLLEGPSGGGKSTLSALLAGLLVPESGELLYWGVTQQRLGIKTWRKQIVTAPQFHENHVFTETFLFNLLMGRRWPPLREDLKEAEALCQELGLGDLLERMPAGFQQMVGESGWQLSHGERSRLYIARALLQQADLIILDESFAALDPENLKRALECVLRRASTLLVIAHP</sequence>
<dbReference type="PROSITE" id="PS50893">
    <property type="entry name" value="ABC_TRANSPORTER_2"/>
    <property type="match status" value="1"/>
</dbReference>
<dbReference type="PANTHER" id="PTHR24221:SF654">
    <property type="entry name" value="ATP-BINDING CASSETTE SUB-FAMILY B MEMBER 6"/>
    <property type="match status" value="1"/>
</dbReference>
<comment type="caution">
    <text evidence="10">The sequence shown here is derived from an EMBL/GenBank/DDBJ whole genome shotgun (WGS) entry which is preliminary data.</text>
</comment>
<reference evidence="10" key="1">
    <citation type="submission" date="2023-06" db="EMBL/GenBank/DDBJ databases">
        <title>Uncultivated large filamentous bacteria from sulfidic sediments reveal new species and different genomic features in energy metabolism and defense.</title>
        <authorList>
            <person name="Fonseca A."/>
        </authorList>
    </citation>
    <scope>NUCLEOTIDE SEQUENCE</scope>
    <source>
        <strain evidence="10">HSG4</strain>
    </source>
</reference>
<evidence type="ECO:0000313" key="10">
    <source>
        <dbReference type="EMBL" id="MDM8562789.1"/>
    </source>
</evidence>
<evidence type="ECO:0000313" key="11">
    <source>
        <dbReference type="Proteomes" id="UP001171945"/>
    </source>
</evidence>
<dbReference type="SUPFAM" id="SSF90123">
    <property type="entry name" value="ABC transporter transmembrane region"/>
    <property type="match status" value="1"/>
</dbReference>
<feature type="transmembrane region" description="Helical" evidence="7">
    <location>
        <begin position="145"/>
        <end position="165"/>
    </location>
</feature>
<dbReference type="InterPro" id="IPR039421">
    <property type="entry name" value="Type_1_exporter"/>
</dbReference>
<keyword evidence="6 7" id="KW-0472">Membrane</keyword>
<dbReference type="InterPro" id="IPR011527">
    <property type="entry name" value="ABC1_TM_dom"/>
</dbReference>
<evidence type="ECO:0000256" key="3">
    <source>
        <dbReference type="ARBA" id="ARBA00022741"/>
    </source>
</evidence>
<evidence type="ECO:0000256" key="7">
    <source>
        <dbReference type="SAM" id="Phobius"/>
    </source>
</evidence>
<evidence type="ECO:0000256" key="2">
    <source>
        <dbReference type="ARBA" id="ARBA00022692"/>
    </source>
</evidence>
<dbReference type="Proteomes" id="UP001171945">
    <property type="component" value="Unassembled WGS sequence"/>
</dbReference>
<dbReference type="InterPro" id="IPR003439">
    <property type="entry name" value="ABC_transporter-like_ATP-bd"/>
</dbReference>
<evidence type="ECO:0000256" key="6">
    <source>
        <dbReference type="ARBA" id="ARBA00023136"/>
    </source>
</evidence>
<dbReference type="GO" id="GO:0005524">
    <property type="term" value="F:ATP binding"/>
    <property type="evidence" value="ECO:0007669"/>
    <property type="project" value="UniProtKB-KW"/>
</dbReference>
<feature type="transmembrane region" description="Helical" evidence="7">
    <location>
        <begin position="277"/>
        <end position="300"/>
    </location>
</feature>
<dbReference type="InterPro" id="IPR027417">
    <property type="entry name" value="P-loop_NTPase"/>
</dbReference>
<feature type="domain" description="ABC transmembrane type-1" evidence="9">
    <location>
        <begin position="146"/>
        <end position="423"/>
    </location>
</feature>
<evidence type="ECO:0000256" key="5">
    <source>
        <dbReference type="ARBA" id="ARBA00022989"/>
    </source>
</evidence>
<keyword evidence="3" id="KW-0547">Nucleotide-binding</keyword>
<keyword evidence="2 7" id="KW-0812">Transmembrane</keyword>
<dbReference type="EMBL" id="JAUCGM010000290">
    <property type="protein sequence ID" value="MDM8562789.1"/>
    <property type="molecule type" value="Genomic_DNA"/>
</dbReference>
<evidence type="ECO:0000259" key="8">
    <source>
        <dbReference type="PROSITE" id="PS50893"/>
    </source>
</evidence>
<evidence type="ECO:0000256" key="4">
    <source>
        <dbReference type="ARBA" id="ARBA00022840"/>
    </source>
</evidence>
<feature type="non-terminal residue" evidence="10">
    <location>
        <position position="1"/>
    </location>
</feature>
<feature type="transmembrane region" description="Helical" evidence="7">
    <location>
        <begin position="177"/>
        <end position="200"/>
    </location>
</feature>
<comment type="subcellular location">
    <subcellularLocation>
        <location evidence="1">Cell membrane</location>
        <topology evidence="1">Multi-pass membrane protein</topology>
    </subcellularLocation>
</comment>
<evidence type="ECO:0000256" key="1">
    <source>
        <dbReference type="ARBA" id="ARBA00004651"/>
    </source>
</evidence>
<dbReference type="SMART" id="SM00382">
    <property type="entry name" value="AAA"/>
    <property type="match status" value="1"/>
</dbReference>
<dbReference type="PANTHER" id="PTHR24221">
    <property type="entry name" value="ATP-BINDING CASSETTE SUB-FAMILY B"/>
    <property type="match status" value="1"/>
</dbReference>
<protein>
    <submittedName>
        <fullName evidence="10">ATP-binding cassette domain-containing protein</fullName>
    </submittedName>
</protein>
<dbReference type="InterPro" id="IPR036640">
    <property type="entry name" value="ABC1_TM_sf"/>
</dbReference>
<keyword evidence="4 10" id="KW-0067">ATP-binding</keyword>
<dbReference type="SUPFAM" id="SSF52540">
    <property type="entry name" value="P-loop containing nucleoside triphosphate hydrolases"/>
    <property type="match status" value="1"/>
</dbReference>
<organism evidence="10 11">
    <name type="scientific">Candidatus Marithioploca araucensis</name>
    <dbReference type="NCBI Taxonomy" id="70273"/>
    <lineage>
        <taxon>Bacteria</taxon>
        <taxon>Pseudomonadati</taxon>
        <taxon>Pseudomonadota</taxon>
        <taxon>Gammaproteobacteria</taxon>
        <taxon>Thiotrichales</taxon>
        <taxon>Thiotrichaceae</taxon>
        <taxon>Candidatus Marithioploca</taxon>
    </lineage>
</organism>
<keyword evidence="5 7" id="KW-1133">Transmembrane helix</keyword>
<dbReference type="InterPro" id="IPR003593">
    <property type="entry name" value="AAA+_ATPase"/>
</dbReference>